<proteinExistence type="inferred from homology"/>
<evidence type="ECO:0000256" key="5">
    <source>
        <dbReference type="ARBA" id="ARBA00022691"/>
    </source>
</evidence>
<sequence>MSDGTWMEVRLLVPARMQEEATLFLTEFSGRGVILEDDPGGEGVLLRAFFRAEEFGPWQKEELQRYLARLGEHDLFPLGLQVRRVAEEDWAEAWKVHFKPVKVTSRLVVRPPWEEYHPAPGEQVITIYPGMAFGTGRHPTTLLCLQALEEVWEHLTWPRSPGGWQVLDVGTGTGILALAAARLGARVLAIDVDPEAVAAAQENVRLNALQDLIWVETTPLNALREQFPLILANLTTADLLHWAEALAGRVSTGGVLIISGFLTRDLPQIAAHFLPHGLSESGHLTREEWSALILRRP</sequence>
<dbReference type="CDD" id="cd02440">
    <property type="entry name" value="AdoMet_MTases"/>
    <property type="match status" value="1"/>
</dbReference>
<feature type="binding site" evidence="6">
    <location>
        <position position="191"/>
    </location>
    <ligand>
        <name>S-adenosyl-L-methionine</name>
        <dbReference type="ChEBI" id="CHEBI:59789"/>
    </ligand>
</feature>
<evidence type="ECO:0000313" key="7">
    <source>
        <dbReference type="EMBL" id="HGZ12245.1"/>
    </source>
</evidence>
<protein>
    <recommendedName>
        <fullName evidence="6">Ribosomal protein L11 methyltransferase</fullName>
        <shortName evidence="6">L11 Mtase</shortName>
        <ecNumber evidence="6">2.1.1.-</ecNumber>
    </recommendedName>
</protein>
<comment type="similarity">
    <text evidence="1 6">Belongs to the methyltransferase superfamily. PrmA family.</text>
</comment>
<dbReference type="Gene3D" id="3.40.50.150">
    <property type="entry name" value="Vaccinia Virus protein VP39"/>
    <property type="match status" value="1"/>
</dbReference>
<evidence type="ECO:0000256" key="3">
    <source>
        <dbReference type="ARBA" id="ARBA00022603"/>
    </source>
</evidence>
<dbReference type="HAMAP" id="MF_00735">
    <property type="entry name" value="Methyltr_PrmA"/>
    <property type="match status" value="1"/>
</dbReference>
<dbReference type="Pfam" id="PF06325">
    <property type="entry name" value="PrmA"/>
    <property type="match status" value="1"/>
</dbReference>
<evidence type="ECO:0000256" key="6">
    <source>
        <dbReference type="HAMAP-Rule" id="MF_00735"/>
    </source>
</evidence>
<dbReference type="SUPFAM" id="SSF53335">
    <property type="entry name" value="S-adenosyl-L-methionine-dependent methyltransferases"/>
    <property type="match status" value="1"/>
</dbReference>
<gene>
    <name evidence="6" type="primary">prmA</name>
    <name evidence="7" type="ORF">ENW48_08500</name>
</gene>
<accession>A0A7C5EX95</accession>
<dbReference type="EMBL" id="DTKJ01000058">
    <property type="protein sequence ID" value="HGZ12245.1"/>
    <property type="molecule type" value="Genomic_DNA"/>
</dbReference>
<dbReference type="AlphaFoldDB" id="A0A7C5EX95"/>
<reference evidence="7" key="1">
    <citation type="journal article" date="2020" name="mSystems">
        <title>Genome- and Community-Level Interaction Insights into Carbon Utilization and Element Cycling Functions of Hydrothermarchaeota in Hydrothermal Sediment.</title>
        <authorList>
            <person name="Zhou Z."/>
            <person name="Liu Y."/>
            <person name="Xu W."/>
            <person name="Pan J."/>
            <person name="Luo Z.H."/>
            <person name="Li M."/>
        </authorList>
    </citation>
    <scope>NUCLEOTIDE SEQUENCE [LARGE SCALE GENOMIC DNA]</scope>
    <source>
        <strain evidence="7">SpSt-853</strain>
    </source>
</reference>
<dbReference type="InterPro" id="IPR029063">
    <property type="entry name" value="SAM-dependent_MTases_sf"/>
</dbReference>
<organism evidence="7">
    <name type="scientific">Desulfobacca acetoxidans</name>
    <dbReference type="NCBI Taxonomy" id="60893"/>
    <lineage>
        <taxon>Bacteria</taxon>
        <taxon>Pseudomonadati</taxon>
        <taxon>Thermodesulfobacteriota</taxon>
        <taxon>Desulfobaccia</taxon>
        <taxon>Desulfobaccales</taxon>
        <taxon>Desulfobaccaceae</taxon>
        <taxon>Desulfobacca</taxon>
    </lineage>
</organism>
<comment type="subcellular location">
    <subcellularLocation>
        <location evidence="6">Cytoplasm</location>
    </subcellularLocation>
</comment>
<evidence type="ECO:0000256" key="2">
    <source>
        <dbReference type="ARBA" id="ARBA00022490"/>
    </source>
</evidence>
<evidence type="ECO:0000256" key="4">
    <source>
        <dbReference type="ARBA" id="ARBA00022679"/>
    </source>
</evidence>
<feature type="binding site" evidence="6">
    <location>
        <position position="233"/>
    </location>
    <ligand>
        <name>S-adenosyl-L-methionine</name>
        <dbReference type="ChEBI" id="CHEBI:59789"/>
    </ligand>
</feature>
<comment type="caution">
    <text evidence="7">The sequence shown here is derived from an EMBL/GenBank/DDBJ whole genome shotgun (WGS) entry which is preliminary data.</text>
</comment>
<dbReference type="GO" id="GO:0005737">
    <property type="term" value="C:cytoplasm"/>
    <property type="evidence" value="ECO:0007669"/>
    <property type="project" value="UniProtKB-SubCell"/>
</dbReference>
<name>A0A7C5EX95_9BACT</name>
<evidence type="ECO:0000256" key="1">
    <source>
        <dbReference type="ARBA" id="ARBA00009741"/>
    </source>
</evidence>
<comment type="catalytic activity">
    <reaction evidence="6">
        <text>L-lysyl-[protein] + 3 S-adenosyl-L-methionine = N(6),N(6),N(6)-trimethyl-L-lysyl-[protein] + 3 S-adenosyl-L-homocysteine + 3 H(+)</text>
        <dbReference type="Rhea" id="RHEA:54192"/>
        <dbReference type="Rhea" id="RHEA-COMP:9752"/>
        <dbReference type="Rhea" id="RHEA-COMP:13826"/>
        <dbReference type="ChEBI" id="CHEBI:15378"/>
        <dbReference type="ChEBI" id="CHEBI:29969"/>
        <dbReference type="ChEBI" id="CHEBI:57856"/>
        <dbReference type="ChEBI" id="CHEBI:59789"/>
        <dbReference type="ChEBI" id="CHEBI:61961"/>
    </reaction>
</comment>
<keyword evidence="5 6" id="KW-0949">S-adenosyl-L-methionine</keyword>
<keyword evidence="4 6" id="KW-0808">Transferase</keyword>
<feature type="binding site" evidence="6">
    <location>
        <position position="141"/>
    </location>
    <ligand>
        <name>S-adenosyl-L-methionine</name>
        <dbReference type="ChEBI" id="CHEBI:59789"/>
    </ligand>
</feature>
<dbReference type="InterPro" id="IPR050078">
    <property type="entry name" value="Ribosomal_L11_MeTrfase_PrmA"/>
</dbReference>
<dbReference type="PANTHER" id="PTHR43648:SF1">
    <property type="entry name" value="ELECTRON TRANSFER FLAVOPROTEIN BETA SUBUNIT LYSINE METHYLTRANSFERASE"/>
    <property type="match status" value="1"/>
</dbReference>
<dbReference type="EC" id="2.1.1.-" evidence="6"/>
<keyword evidence="2 6" id="KW-0963">Cytoplasm</keyword>
<dbReference type="GO" id="GO:0032259">
    <property type="term" value="P:methylation"/>
    <property type="evidence" value="ECO:0007669"/>
    <property type="project" value="UniProtKB-KW"/>
</dbReference>
<comment type="function">
    <text evidence="6">Methylates ribosomal protein L11.</text>
</comment>
<dbReference type="InterPro" id="IPR004498">
    <property type="entry name" value="Ribosomal_PrmA_MeTrfase"/>
</dbReference>
<dbReference type="PANTHER" id="PTHR43648">
    <property type="entry name" value="ELECTRON TRANSFER FLAVOPROTEIN BETA SUBUNIT LYSINE METHYLTRANSFERASE"/>
    <property type="match status" value="1"/>
</dbReference>
<feature type="binding site" evidence="6">
    <location>
        <position position="170"/>
    </location>
    <ligand>
        <name>S-adenosyl-L-methionine</name>
        <dbReference type="ChEBI" id="CHEBI:59789"/>
    </ligand>
</feature>
<keyword evidence="3 6" id="KW-0489">Methyltransferase</keyword>
<dbReference type="GO" id="GO:0008276">
    <property type="term" value="F:protein methyltransferase activity"/>
    <property type="evidence" value="ECO:0007669"/>
    <property type="project" value="UniProtKB-UniRule"/>
</dbReference>